<dbReference type="InterPro" id="IPR003960">
    <property type="entry name" value="ATPase_AAA_CS"/>
</dbReference>
<dbReference type="InterPro" id="IPR000642">
    <property type="entry name" value="Peptidase_M41"/>
</dbReference>
<keyword evidence="8" id="KW-0547">Nucleotide-binding</keyword>
<dbReference type="InterPro" id="IPR003959">
    <property type="entry name" value="ATPase_AAA_core"/>
</dbReference>
<evidence type="ECO:0000256" key="4">
    <source>
        <dbReference type="ARBA" id="ARBA00010044"/>
    </source>
</evidence>
<evidence type="ECO:0000256" key="9">
    <source>
        <dbReference type="ARBA" id="ARBA00022801"/>
    </source>
</evidence>
<reference evidence="18" key="1">
    <citation type="journal article" date="2023" name="Commun. Biol.">
        <title>Genome analysis of Parmales, the sister group of diatoms, reveals the evolutionary specialization of diatoms from phago-mixotrophs to photoautotrophs.</title>
        <authorList>
            <person name="Ban H."/>
            <person name="Sato S."/>
            <person name="Yoshikawa S."/>
            <person name="Yamada K."/>
            <person name="Nakamura Y."/>
            <person name="Ichinomiya M."/>
            <person name="Sato N."/>
            <person name="Blanc-Mathieu R."/>
            <person name="Endo H."/>
            <person name="Kuwata A."/>
            <person name="Ogata H."/>
        </authorList>
    </citation>
    <scope>NUCLEOTIDE SEQUENCE [LARGE SCALE GENOMIC DNA]</scope>
</reference>
<evidence type="ECO:0000256" key="2">
    <source>
        <dbReference type="ARBA" id="ARBA00004173"/>
    </source>
</evidence>
<accession>A0A9W7GEY5</accession>
<evidence type="ECO:0000256" key="12">
    <source>
        <dbReference type="ARBA" id="ARBA00023049"/>
    </source>
</evidence>
<gene>
    <name evidence="17" type="ORF">TrCOL_g4188</name>
</gene>
<dbReference type="GO" id="GO:0006508">
    <property type="term" value="P:proteolysis"/>
    <property type="evidence" value="ECO:0007669"/>
    <property type="project" value="UniProtKB-KW"/>
</dbReference>
<dbReference type="InterPro" id="IPR027417">
    <property type="entry name" value="P-loop_NTPase"/>
</dbReference>
<dbReference type="FunFam" id="1.20.58.760:FF:000002">
    <property type="entry name" value="ATP-dependent zinc metalloprotease FtsH"/>
    <property type="match status" value="1"/>
</dbReference>
<comment type="subcellular location">
    <subcellularLocation>
        <location evidence="3">Membrane</location>
    </subcellularLocation>
    <subcellularLocation>
        <location evidence="2">Mitochondrion</location>
    </subcellularLocation>
</comment>
<evidence type="ECO:0000256" key="5">
    <source>
        <dbReference type="ARBA" id="ARBA00010550"/>
    </source>
</evidence>
<evidence type="ECO:0000256" key="13">
    <source>
        <dbReference type="ARBA" id="ARBA00023128"/>
    </source>
</evidence>
<dbReference type="GO" id="GO:0005524">
    <property type="term" value="F:ATP binding"/>
    <property type="evidence" value="ECO:0007669"/>
    <property type="project" value="UniProtKB-KW"/>
</dbReference>
<keyword evidence="9" id="KW-0378">Hydrolase</keyword>
<dbReference type="GO" id="GO:0004222">
    <property type="term" value="F:metalloendopeptidase activity"/>
    <property type="evidence" value="ECO:0007669"/>
    <property type="project" value="InterPro"/>
</dbReference>
<keyword evidence="11" id="KW-0067">ATP-binding</keyword>
<dbReference type="HAMAP" id="MF_01458">
    <property type="entry name" value="FtsH"/>
    <property type="match status" value="1"/>
</dbReference>
<name>A0A9W7GEY5_9STRA</name>
<dbReference type="GO" id="GO:0016020">
    <property type="term" value="C:membrane"/>
    <property type="evidence" value="ECO:0007669"/>
    <property type="project" value="UniProtKB-SubCell"/>
</dbReference>
<evidence type="ECO:0000256" key="11">
    <source>
        <dbReference type="ARBA" id="ARBA00022840"/>
    </source>
</evidence>
<dbReference type="OrthoDB" id="1413014at2759"/>
<evidence type="ECO:0000313" key="17">
    <source>
        <dbReference type="EMBL" id="GMI44776.1"/>
    </source>
</evidence>
<dbReference type="AlphaFoldDB" id="A0A9W7GEY5"/>
<dbReference type="Gene3D" id="3.40.50.300">
    <property type="entry name" value="P-loop containing nucleotide triphosphate hydrolases"/>
    <property type="match status" value="1"/>
</dbReference>
<comment type="cofactor">
    <cofactor evidence="1">
        <name>Zn(2+)</name>
        <dbReference type="ChEBI" id="CHEBI:29105"/>
    </cofactor>
</comment>
<proteinExistence type="inferred from homology"/>
<dbReference type="InterPro" id="IPR037219">
    <property type="entry name" value="Peptidase_M41-like"/>
</dbReference>
<dbReference type="InterPro" id="IPR003593">
    <property type="entry name" value="AAA+_ATPase"/>
</dbReference>
<keyword evidence="18" id="KW-1185">Reference proteome</keyword>
<protein>
    <recommendedName>
        <fullName evidence="16">AAA+ ATPase domain-containing protein</fullName>
    </recommendedName>
</protein>
<dbReference type="GO" id="GO:0016887">
    <property type="term" value="F:ATP hydrolysis activity"/>
    <property type="evidence" value="ECO:0007669"/>
    <property type="project" value="InterPro"/>
</dbReference>
<dbReference type="GO" id="GO:0005739">
    <property type="term" value="C:mitochondrion"/>
    <property type="evidence" value="ECO:0007669"/>
    <property type="project" value="UniProtKB-SubCell"/>
</dbReference>
<keyword evidence="6" id="KW-0645">Protease</keyword>
<keyword evidence="13" id="KW-0496">Mitochondrion</keyword>
<keyword evidence="14" id="KW-0472">Membrane</keyword>
<evidence type="ECO:0000256" key="3">
    <source>
        <dbReference type="ARBA" id="ARBA00004370"/>
    </source>
</evidence>
<feature type="domain" description="AAA+ ATPase" evidence="16">
    <location>
        <begin position="284"/>
        <end position="420"/>
    </location>
</feature>
<evidence type="ECO:0000256" key="6">
    <source>
        <dbReference type="ARBA" id="ARBA00022670"/>
    </source>
</evidence>
<comment type="similarity">
    <text evidence="4">In the C-terminal section; belongs to the peptidase M41 family.</text>
</comment>
<feature type="region of interest" description="Disordered" evidence="15">
    <location>
        <begin position="690"/>
        <end position="716"/>
    </location>
</feature>
<sequence>MYRRPYIAPYHNFSGIARPTIPNSTSSSLLRPLLRPQLSTRTFLSALTNYVTNRKLKELERIANTSPNSTVAQLNFLTSLNAQYPEAVIRRFESPNTGTTFSYCEQSVREYVKALVKLDRFDANKLGPVIDRLSNGSPSSAAALSRLADVGSKGTDKAGKAAMASALSAATGGGGGSQSFNTNPTSPVHVAMVDSSGGWKNQMWKTGRTLAVVFIVVTAFGAILDDKGLGGKLGGGGSNEVRMATESDKRFKDVVGCDEAKEELEEIVEYLREPEKFTRLGGKLPKGLLLTGPPGTGKTLLAKAIAGEAGVPFFYASGSSFEEVYVGVGARRVRDLFEAAKKKSPCIIFIDEIDAIGGSRNLKDQSAMKMTLNELLVQMDGFAANNGIIVIGATNFKKSLDQALIRPGRFDKMVPVNLPDVQGRKQILELYSSQTKMDKDVDISVLARGTPGMSGAELYNLVNQAAVKSSIEGLDAISHKALEWAKDKILMGAERKSALITAKTAKCTAYHEAGHALVAIVTDGADPVHKATIMPRGQALGLVAQLPEGDQTSWSLKQMKARLDVCMGGRVAEELIFGEENVTSGASSDLQQATNLARAMVTKYGFSTEIGKVFHAGDAGEQQSSDDTRIKIDAEVKRITDESYARATKTLKENAKRHHLLAKALMEFETLTGDECRAIVLKGKMPKRKKENMEDGAKGDQSILIRGGSLTGGVKG</sequence>
<evidence type="ECO:0000313" key="18">
    <source>
        <dbReference type="Proteomes" id="UP001165065"/>
    </source>
</evidence>
<dbReference type="EMBL" id="BRYA01000225">
    <property type="protein sequence ID" value="GMI44776.1"/>
    <property type="molecule type" value="Genomic_DNA"/>
</dbReference>
<dbReference type="FunFam" id="1.10.8.60:FF:000001">
    <property type="entry name" value="ATP-dependent zinc metalloprotease FtsH"/>
    <property type="match status" value="1"/>
</dbReference>
<dbReference type="GO" id="GO:0046872">
    <property type="term" value="F:metal ion binding"/>
    <property type="evidence" value="ECO:0007669"/>
    <property type="project" value="UniProtKB-KW"/>
</dbReference>
<dbReference type="InterPro" id="IPR005936">
    <property type="entry name" value="FtsH"/>
</dbReference>
<dbReference type="InterPro" id="IPR041569">
    <property type="entry name" value="AAA_lid_3"/>
</dbReference>
<keyword evidence="12" id="KW-0482">Metalloprotease</keyword>
<dbReference type="Pfam" id="PF01434">
    <property type="entry name" value="Peptidase_M41"/>
    <property type="match status" value="1"/>
</dbReference>
<dbReference type="CDD" id="cd19501">
    <property type="entry name" value="RecA-like_FtsH"/>
    <property type="match status" value="1"/>
</dbReference>
<comment type="caution">
    <text evidence="17">The sequence shown here is derived from an EMBL/GenBank/DDBJ whole genome shotgun (WGS) entry which is preliminary data.</text>
</comment>
<dbReference type="NCBIfam" id="TIGR01241">
    <property type="entry name" value="FtsH_fam"/>
    <property type="match status" value="1"/>
</dbReference>
<keyword evidence="10" id="KW-0862">Zinc</keyword>
<evidence type="ECO:0000256" key="15">
    <source>
        <dbReference type="SAM" id="MobiDB-lite"/>
    </source>
</evidence>
<dbReference type="PANTHER" id="PTHR23076">
    <property type="entry name" value="METALLOPROTEASE M41 FTSH"/>
    <property type="match status" value="1"/>
</dbReference>
<dbReference type="SUPFAM" id="SSF140990">
    <property type="entry name" value="FtsH protease domain-like"/>
    <property type="match status" value="1"/>
</dbReference>
<dbReference type="PANTHER" id="PTHR23076:SF97">
    <property type="entry name" value="ATP-DEPENDENT ZINC METALLOPROTEASE YME1L1"/>
    <property type="match status" value="1"/>
</dbReference>
<dbReference type="SMART" id="SM00382">
    <property type="entry name" value="AAA"/>
    <property type="match status" value="1"/>
</dbReference>
<evidence type="ECO:0000256" key="8">
    <source>
        <dbReference type="ARBA" id="ARBA00022741"/>
    </source>
</evidence>
<dbReference type="GO" id="GO:0004176">
    <property type="term" value="F:ATP-dependent peptidase activity"/>
    <property type="evidence" value="ECO:0007669"/>
    <property type="project" value="InterPro"/>
</dbReference>
<evidence type="ECO:0000256" key="10">
    <source>
        <dbReference type="ARBA" id="ARBA00022833"/>
    </source>
</evidence>
<organism evidence="17 18">
    <name type="scientific">Triparma columacea</name>
    <dbReference type="NCBI Taxonomy" id="722753"/>
    <lineage>
        <taxon>Eukaryota</taxon>
        <taxon>Sar</taxon>
        <taxon>Stramenopiles</taxon>
        <taxon>Ochrophyta</taxon>
        <taxon>Bolidophyceae</taxon>
        <taxon>Parmales</taxon>
        <taxon>Triparmaceae</taxon>
        <taxon>Triparma</taxon>
    </lineage>
</organism>
<dbReference type="Gene3D" id="1.20.58.760">
    <property type="entry name" value="Peptidase M41"/>
    <property type="match status" value="1"/>
</dbReference>
<dbReference type="SUPFAM" id="SSF52540">
    <property type="entry name" value="P-loop containing nucleoside triphosphate hydrolases"/>
    <property type="match status" value="1"/>
</dbReference>
<evidence type="ECO:0000256" key="7">
    <source>
        <dbReference type="ARBA" id="ARBA00022723"/>
    </source>
</evidence>
<dbReference type="Gene3D" id="1.10.8.60">
    <property type="match status" value="1"/>
</dbReference>
<evidence type="ECO:0000256" key="1">
    <source>
        <dbReference type="ARBA" id="ARBA00001947"/>
    </source>
</evidence>
<dbReference type="Pfam" id="PF17862">
    <property type="entry name" value="AAA_lid_3"/>
    <property type="match status" value="1"/>
</dbReference>
<keyword evidence="7" id="KW-0479">Metal-binding</keyword>
<dbReference type="Pfam" id="PF00004">
    <property type="entry name" value="AAA"/>
    <property type="match status" value="1"/>
</dbReference>
<dbReference type="PROSITE" id="PS00674">
    <property type="entry name" value="AAA"/>
    <property type="match status" value="1"/>
</dbReference>
<dbReference type="Proteomes" id="UP001165065">
    <property type="component" value="Unassembled WGS sequence"/>
</dbReference>
<dbReference type="FunFam" id="3.40.50.300:FF:000175">
    <property type="entry name" value="ATP-dependent zinc metalloprotease FTSH 4"/>
    <property type="match status" value="1"/>
</dbReference>
<evidence type="ECO:0000256" key="14">
    <source>
        <dbReference type="ARBA" id="ARBA00023136"/>
    </source>
</evidence>
<evidence type="ECO:0000259" key="16">
    <source>
        <dbReference type="SMART" id="SM00382"/>
    </source>
</evidence>
<comment type="similarity">
    <text evidence="5">In the N-terminal section; belongs to the AAA ATPase family.</text>
</comment>